<dbReference type="HOGENOM" id="CLU_130257_10_2_10"/>
<name>I4AN04_BERLS</name>
<evidence type="ECO:0000256" key="7">
    <source>
        <dbReference type="ARBA" id="ARBA00022842"/>
    </source>
</evidence>
<evidence type="ECO:0000259" key="8">
    <source>
        <dbReference type="Pfam" id="PF18765"/>
    </source>
</evidence>
<organism evidence="9 10">
    <name type="scientific">Bernardetia litoralis (strain ATCC 23117 / DSM 6794 / NBRC 15988 / NCIMB 1366 / Fx l1 / Sio-4)</name>
    <name type="common">Flexibacter litoralis</name>
    <dbReference type="NCBI Taxonomy" id="880071"/>
    <lineage>
        <taxon>Bacteria</taxon>
        <taxon>Pseudomonadati</taxon>
        <taxon>Bacteroidota</taxon>
        <taxon>Cytophagia</taxon>
        <taxon>Cytophagales</taxon>
        <taxon>Bernardetiaceae</taxon>
        <taxon>Bernardetia</taxon>
    </lineage>
</organism>
<dbReference type="OrthoDB" id="798692at2"/>
<evidence type="ECO:0000256" key="2">
    <source>
        <dbReference type="ARBA" id="ARBA00022679"/>
    </source>
</evidence>
<gene>
    <name evidence="9" type="ordered locus">Fleli_2997</name>
</gene>
<dbReference type="GO" id="GO:0005524">
    <property type="term" value="F:ATP binding"/>
    <property type="evidence" value="ECO:0007669"/>
    <property type="project" value="UniProtKB-KW"/>
</dbReference>
<keyword evidence="10" id="KW-1185">Reference proteome</keyword>
<evidence type="ECO:0000256" key="6">
    <source>
        <dbReference type="ARBA" id="ARBA00022840"/>
    </source>
</evidence>
<dbReference type="PANTHER" id="PTHR33571:SF14">
    <property type="entry name" value="PROTEIN ADENYLYLTRANSFERASE MJ0435-RELATED"/>
    <property type="match status" value="1"/>
</dbReference>
<keyword evidence="3" id="KW-0548">Nucleotidyltransferase</keyword>
<dbReference type="InterPro" id="IPR043519">
    <property type="entry name" value="NT_sf"/>
</dbReference>
<dbReference type="AlphaFoldDB" id="I4AN04"/>
<keyword evidence="7" id="KW-0460">Magnesium</keyword>
<dbReference type="Proteomes" id="UP000006054">
    <property type="component" value="Chromosome"/>
</dbReference>
<keyword evidence="6" id="KW-0067">ATP-binding</keyword>
<dbReference type="GO" id="GO:0046872">
    <property type="term" value="F:metal ion binding"/>
    <property type="evidence" value="ECO:0007669"/>
    <property type="project" value="UniProtKB-KW"/>
</dbReference>
<dbReference type="Gene3D" id="3.30.460.10">
    <property type="entry name" value="Beta Polymerase, domain 2"/>
    <property type="match status" value="1"/>
</dbReference>
<dbReference type="PANTHER" id="PTHR33571">
    <property type="entry name" value="SSL8005 PROTEIN"/>
    <property type="match status" value="1"/>
</dbReference>
<keyword evidence="2 9" id="KW-0808">Transferase</keyword>
<proteinExistence type="predicted"/>
<dbReference type="STRING" id="880071.Fleli_2997"/>
<evidence type="ECO:0000256" key="5">
    <source>
        <dbReference type="ARBA" id="ARBA00022741"/>
    </source>
</evidence>
<dbReference type="eggNOG" id="COG1669">
    <property type="taxonomic scope" value="Bacteria"/>
</dbReference>
<feature type="domain" description="Polymerase beta nucleotidyltransferase" evidence="8">
    <location>
        <begin position="4"/>
        <end position="92"/>
    </location>
</feature>
<keyword evidence="5" id="KW-0547">Nucleotide-binding</keyword>
<dbReference type="InterPro" id="IPR041633">
    <property type="entry name" value="Polbeta"/>
</dbReference>
<dbReference type="SUPFAM" id="SSF81301">
    <property type="entry name" value="Nucleotidyltransferase"/>
    <property type="match status" value="1"/>
</dbReference>
<dbReference type="InterPro" id="IPR052038">
    <property type="entry name" value="Type-VII_TA_antitoxin"/>
</dbReference>
<dbReference type="EMBL" id="CP003345">
    <property type="protein sequence ID" value="AFM05339.1"/>
    <property type="molecule type" value="Genomic_DNA"/>
</dbReference>
<evidence type="ECO:0000313" key="9">
    <source>
        <dbReference type="EMBL" id="AFM05339.1"/>
    </source>
</evidence>
<dbReference type="GO" id="GO:0016779">
    <property type="term" value="F:nucleotidyltransferase activity"/>
    <property type="evidence" value="ECO:0007669"/>
    <property type="project" value="UniProtKB-KW"/>
</dbReference>
<reference evidence="10" key="1">
    <citation type="submission" date="2012-06" db="EMBL/GenBank/DDBJ databases">
        <title>The complete genome of Flexibacter litoralis DSM 6794.</title>
        <authorList>
            <person name="Lucas S."/>
            <person name="Copeland A."/>
            <person name="Lapidus A."/>
            <person name="Glavina del Rio T."/>
            <person name="Dalin E."/>
            <person name="Tice H."/>
            <person name="Bruce D."/>
            <person name="Goodwin L."/>
            <person name="Pitluck S."/>
            <person name="Peters L."/>
            <person name="Ovchinnikova G."/>
            <person name="Lu M."/>
            <person name="Kyrpides N."/>
            <person name="Mavromatis K."/>
            <person name="Ivanova N."/>
            <person name="Brettin T."/>
            <person name="Detter J.C."/>
            <person name="Han C."/>
            <person name="Larimer F."/>
            <person name="Land M."/>
            <person name="Hauser L."/>
            <person name="Markowitz V."/>
            <person name="Cheng J.-F."/>
            <person name="Hugenholtz P."/>
            <person name="Woyke T."/>
            <person name="Wu D."/>
            <person name="Spring S."/>
            <person name="Lang E."/>
            <person name="Kopitz M."/>
            <person name="Brambilla E."/>
            <person name="Klenk H.-P."/>
            <person name="Eisen J.A."/>
        </authorList>
    </citation>
    <scope>NUCLEOTIDE SEQUENCE [LARGE SCALE GENOMIC DNA]</scope>
    <source>
        <strain evidence="10">ATCC 23117 / DSM 6794 / NBRC 15988 / NCIMB 1366 / Sio-4</strain>
    </source>
</reference>
<dbReference type="KEGG" id="fli:Fleli_2997"/>
<keyword evidence="4" id="KW-0479">Metal-binding</keyword>
<dbReference type="CDD" id="cd05403">
    <property type="entry name" value="NT_KNTase_like"/>
    <property type="match status" value="1"/>
</dbReference>
<accession>I4AN04</accession>
<dbReference type="Pfam" id="PF18765">
    <property type="entry name" value="Polbeta"/>
    <property type="match status" value="1"/>
</dbReference>
<evidence type="ECO:0000256" key="3">
    <source>
        <dbReference type="ARBA" id="ARBA00022695"/>
    </source>
</evidence>
<comment type="cofactor">
    <cofactor evidence="1">
        <name>Mg(2+)</name>
        <dbReference type="ChEBI" id="CHEBI:18420"/>
    </cofactor>
</comment>
<evidence type="ECO:0000256" key="4">
    <source>
        <dbReference type="ARBA" id="ARBA00022723"/>
    </source>
</evidence>
<protein>
    <submittedName>
        <fullName evidence="9">Putative nucleotidyltransferase</fullName>
    </submittedName>
</protein>
<evidence type="ECO:0000313" key="10">
    <source>
        <dbReference type="Proteomes" id="UP000006054"/>
    </source>
</evidence>
<sequence>MLKNLHQIWKKHNIQKVYLFGSYSRNEQKPSSDIDFLIEHDIGFSLFDLIKLQLDLEKKLQIDIDLISNNSISKYVKNSINKDKILIYSQNRKFQKTELQQND</sequence>
<evidence type="ECO:0000256" key="1">
    <source>
        <dbReference type="ARBA" id="ARBA00001946"/>
    </source>
</evidence>
<dbReference type="RefSeq" id="WP_014798773.1">
    <property type="nucleotide sequence ID" value="NC_018018.1"/>
</dbReference>